<feature type="transmembrane region" description="Helical" evidence="1">
    <location>
        <begin position="79"/>
        <end position="102"/>
    </location>
</feature>
<dbReference type="RefSeq" id="WP_174195010.1">
    <property type="nucleotide sequence ID" value="NZ_JABULH010000007.1"/>
</dbReference>
<keyword evidence="1" id="KW-1133">Transmembrane helix</keyword>
<dbReference type="EMBL" id="JABULH010000007">
    <property type="protein sequence ID" value="NTS66401.1"/>
    <property type="molecule type" value="Genomic_DNA"/>
</dbReference>
<feature type="transmembrane region" description="Helical" evidence="1">
    <location>
        <begin position="12"/>
        <end position="32"/>
    </location>
</feature>
<keyword evidence="3" id="KW-1185">Reference proteome</keyword>
<proteinExistence type="predicted"/>
<keyword evidence="1" id="KW-0472">Membrane</keyword>
<feature type="transmembrane region" description="Helical" evidence="1">
    <location>
        <begin position="47"/>
        <end position="67"/>
    </location>
</feature>
<reference evidence="2 3" key="1">
    <citation type="submission" date="2020-06" db="EMBL/GenBank/DDBJ databases">
        <title>Sphingomonas hominis sp. nov., a member of the Sphingomonas, isolated from the hair of a 22-year-old girl.</title>
        <authorList>
            <person name="Zhang D.-F."/>
            <person name="Cui X.-W."/>
        </authorList>
    </citation>
    <scope>NUCLEOTIDE SEQUENCE [LARGE SCALE GENOMIC DNA]</scope>
    <source>
        <strain evidence="2 3">HHU CXW</strain>
    </source>
</reference>
<comment type="caution">
    <text evidence="2">The sequence shown here is derived from an EMBL/GenBank/DDBJ whole genome shotgun (WGS) entry which is preliminary data.</text>
</comment>
<protein>
    <submittedName>
        <fullName evidence="2">Uncharacterized protein</fullName>
    </submittedName>
</protein>
<dbReference type="Proteomes" id="UP000621447">
    <property type="component" value="Unassembled WGS sequence"/>
</dbReference>
<gene>
    <name evidence="2" type="ORF">HRV97_14685</name>
</gene>
<sequence length="107" mass="11235">MLERGSPRAVLIGRWGIALSLVAGAVLTGRILRNYPYLLPNRLPGLVLYEMGPALILALAIGTSIAITDTSRPGVRARLALFVIAALLAGTITLAVEFGAVLGGQWL</sequence>
<keyword evidence="1" id="KW-0812">Transmembrane</keyword>
<organism evidence="2 3">
    <name type="scientific">Sphingomonas hominis</name>
    <dbReference type="NCBI Taxonomy" id="2741495"/>
    <lineage>
        <taxon>Bacteria</taxon>
        <taxon>Pseudomonadati</taxon>
        <taxon>Pseudomonadota</taxon>
        <taxon>Alphaproteobacteria</taxon>
        <taxon>Sphingomonadales</taxon>
        <taxon>Sphingomonadaceae</taxon>
        <taxon>Sphingomonas</taxon>
    </lineage>
</organism>
<name>A0ABX2JNS3_9SPHN</name>
<accession>A0ABX2JNS3</accession>
<evidence type="ECO:0000313" key="2">
    <source>
        <dbReference type="EMBL" id="NTS66401.1"/>
    </source>
</evidence>
<evidence type="ECO:0000256" key="1">
    <source>
        <dbReference type="SAM" id="Phobius"/>
    </source>
</evidence>
<evidence type="ECO:0000313" key="3">
    <source>
        <dbReference type="Proteomes" id="UP000621447"/>
    </source>
</evidence>